<evidence type="ECO:0000313" key="3">
    <source>
        <dbReference type="Proteomes" id="UP000263012"/>
    </source>
</evidence>
<keyword evidence="1" id="KW-0812">Transmembrane</keyword>
<keyword evidence="3" id="KW-1185">Reference proteome</keyword>
<gene>
    <name evidence="2" type="ORF">AArcSl_0201</name>
</gene>
<dbReference type="AlphaFoldDB" id="A0A343TFI4"/>
<dbReference type="Proteomes" id="UP000263012">
    <property type="component" value="Chromosome"/>
</dbReference>
<feature type="transmembrane region" description="Helical" evidence="1">
    <location>
        <begin position="134"/>
        <end position="156"/>
    </location>
</feature>
<keyword evidence="1" id="KW-0472">Membrane</keyword>
<proteinExistence type="predicted"/>
<protein>
    <submittedName>
        <fullName evidence="2">Uncharacterized protein</fullName>
    </submittedName>
</protein>
<dbReference type="GeneID" id="37876537"/>
<feature type="transmembrane region" description="Helical" evidence="1">
    <location>
        <begin position="70"/>
        <end position="89"/>
    </location>
</feature>
<accession>A0A343TFI4</accession>
<reference evidence="3" key="1">
    <citation type="submission" date="2017-11" db="EMBL/GenBank/DDBJ databases">
        <title>Phenotypic and genomic properties of facultatively anaerobic sulfur-reducing natronoarchaea from hypersaline soda lakes.</title>
        <authorList>
            <person name="Sorokin D.Y."/>
            <person name="Kublanov I.V."/>
            <person name="Roman P."/>
            <person name="Sinninghe Damste J.S."/>
            <person name="Golyshin P.N."/>
            <person name="Rojo D."/>
            <person name="Ciordia S."/>
            <person name="Mena M.D.C."/>
            <person name="Ferrer M."/>
            <person name="Messina E."/>
            <person name="Smedile F."/>
            <person name="La Spada G."/>
            <person name="La Cono V."/>
            <person name="Yakimov M.M."/>
        </authorList>
    </citation>
    <scope>NUCLEOTIDE SEQUENCE [LARGE SCALE GENOMIC DNA]</scope>
    <source>
        <strain evidence="3">AArc-Sl</strain>
    </source>
</reference>
<name>A0A343TFI4_9EURY</name>
<dbReference type="OrthoDB" id="203146at2157"/>
<organism evidence="2 3">
    <name type="scientific">Halalkaliarchaeum desulfuricum</name>
    <dbReference type="NCBI Taxonomy" id="2055893"/>
    <lineage>
        <taxon>Archaea</taxon>
        <taxon>Methanobacteriati</taxon>
        <taxon>Methanobacteriota</taxon>
        <taxon>Stenosarchaea group</taxon>
        <taxon>Halobacteria</taxon>
        <taxon>Halobacteriales</taxon>
        <taxon>Haloferacaceae</taxon>
        <taxon>Halalkaliarchaeum</taxon>
    </lineage>
</organism>
<dbReference type="RefSeq" id="WP_217563486.1">
    <property type="nucleotide sequence ID" value="NZ_CP025066.1"/>
</dbReference>
<dbReference type="KEGG" id="hdf:AArcSl_0201"/>
<keyword evidence="1" id="KW-1133">Transmembrane helix</keyword>
<feature type="transmembrane region" description="Helical" evidence="1">
    <location>
        <begin position="101"/>
        <end position="128"/>
    </location>
</feature>
<evidence type="ECO:0000313" key="2">
    <source>
        <dbReference type="EMBL" id="AUX07856.1"/>
    </source>
</evidence>
<evidence type="ECO:0000256" key="1">
    <source>
        <dbReference type="SAM" id="Phobius"/>
    </source>
</evidence>
<sequence length="167" mass="17486">MIGLTTAVYLFVYLYAIDQLQVGDGRFGVVIASDPAAMLFRRTFGTFTYEPVALFRLGVVTYLFSFNTVLGLALAALAGVNLGVSYLAWRQPAACGLGSRSAGALAGIPALLSGSACCAPVIVILLGVQLTGGLLLAFELLIPIAVILLLATLLLISRQIDPERAPV</sequence>
<dbReference type="EMBL" id="CP025066">
    <property type="protein sequence ID" value="AUX07856.1"/>
    <property type="molecule type" value="Genomic_DNA"/>
</dbReference>